<evidence type="ECO:0000259" key="11">
    <source>
        <dbReference type="PROSITE" id="PS50262"/>
    </source>
</evidence>
<keyword evidence="4 10" id="KW-1133">Transmembrane helix</keyword>
<name>A0ABM1AZU6_LIMPO</name>
<evidence type="ECO:0000256" key="9">
    <source>
        <dbReference type="RuleBase" id="RU000688"/>
    </source>
</evidence>
<accession>A0ABM1AZU6</accession>
<evidence type="ECO:0000313" key="12">
    <source>
        <dbReference type="Proteomes" id="UP000694941"/>
    </source>
</evidence>
<feature type="transmembrane region" description="Helical" evidence="10">
    <location>
        <begin position="115"/>
        <end position="137"/>
    </location>
</feature>
<evidence type="ECO:0000256" key="8">
    <source>
        <dbReference type="ARBA" id="ARBA00023224"/>
    </source>
</evidence>
<dbReference type="PANTHER" id="PTHR45695:SF26">
    <property type="entry name" value="NEUROPEPTIDE CCHAMIDE-1 RECEPTOR"/>
    <property type="match status" value="1"/>
</dbReference>
<dbReference type="Gene3D" id="1.20.1070.10">
    <property type="entry name" value="Rhodopsin 7-helix transmembrane proteins"/>
    <property type="match status" value="1"/>
</dbReference>
<feature type="transmembrane region" description="Helical" evidence="10">
    <location>
        <begin position="149"/>
        <end position="176"/>
    </location>
</feature>
<dbReference type="PRINTS" id="PR00237">
    <property type="entry name" value="GPCRRHODOPSN"/>
</dbReference>
<evidence type="ECO:0000256" key="3">
    <source>
        <dbReference type="ARBA" id="ARBA00022692"/>
    </source>
</evidence>
<dbReference type="RefSeq" id="XP_013771906.1">
    <property type="nucleotide sequence ID" value="XM_013916452.1"/>
</dbReference>
<evidence type="ECO:0000256" key="2">
    <source>
        <dbReference type="ARBA" id="ARBA00010663"/>
    </source>
</evidence>
<keyword evidence="5 9" id="KW-0297">G-protein coupled receptor</keyword>
<keyword evidence="8 9" id="KW-0807">Transducer</keyword>
<comment type="subcellular location">
    <subcellularLocation>
        <location evidence="1">Membrane</location>
        <topology evidence="1">Multi-pass membrane protein</topology>
    </subcellularLocation>
</comment>
<keyword evidence="12" id="KW-1185">Reference proteome</keyword>
<evidence type="ECO:0000256" key="10">
    <source>
        <dbReference type="SAM" id="Phobius"/>
    </source>
</evidence>
<sequence>MDVDISDSEIPAPNNNVSFNNSDYVPYNQRTDTYLVPAVFGVIFLFGVIGNGTLIFTFIKNKTMRTTPNTCIISLAVGDFLVITGTVPFISTIYVFESWPYGVAVCKLSEFLKDLSVGVTALNLAILSIDRYVAIVMPIKKQTGTYPNAMTLVSTVVIWIVSAALAIPGACFAFLLELDVQENIIYICYPYPQDMFPWYPQTIVLIKFLFLYMIPLLIVGICYTLMARSLIYNSQYMIDQNERHARLLRTRIKVAKVVLAFVVVFALCFLPNQVFMMWWYFNPNAMEQYNHFWHVWKIMSSVLAFANSCLNPIALYLLSDVFRSYFRQYLLCCISSSSLRTKCQIPTKSFTSTTVAKQLPHTSNTLL</sequence>
<dbReference type="GeneID" id="106457066"/>
<feature type="transmembrane region" description="Helical" evidence="10">
    <location>
        <begin position="293"/>
        <end position="318"/>
    </location>
</feature>
<dbReference type="PROSITE" id="PS00237">
    <property type="entry name" value="G_PROTEIN_RECEP_F1_1"/>
    <property type="match status" value="1"/>
</dbReference>
<proteinExistence type="inferred from homology"/>
<gene>
    <name evidence="13" type="primary">LOC106457066</name>
</gene>
<dbReference type="SMART" id="SM01381">
    <property type="entry name" value="7TM_GPCR_Srsx"/>
    <property type="match status" value="1"/>
</dbReference>
<organism evidence="12 13">
    <name type="scientific">Limulus polyphemus</name>
    <name type="common">Atlantic horseshoe crab</name>
    <dbReference type="NCBI Taxonomy" id="6850"/>
    <lineage>
        <taxon>Eukaryota</taxon>
        <taxon>Metazoa</taxon>
        <taxon>Ecdysozoa</taxon>
        <taxon>Arthropoda</taxon>
        <taxon>Chelicerata</taxon>
        <taxon>Merostomata</taxon>
        <taxon>Xiphosura</taxon>
        <taxon>Limulidae</taxon>
        <taxon>Limulus</taxon>
    </lineage>
</organism>
<dbReference type="InterPro" id="IPR000276">
    <property type="entry name" value="GPCR_Rhodpsn"/>
</dbReference>
<reference evidence="13" key="1">
    <citation type="submission" date="2025-08" db="UniProtKB">
        <authorList>
            <consortium name="RefSeq"/>
        </authorList>
    </citation>
    <scope>IDENTIFICATION</scope>
    <source>
        <tissue evidence="13">Muscle</tissue>
    </source>
</reference>
<dbReference type="Pfam" id="PF00001">
    <property type="entry name" value="7tm_1"/>
    <property type="match status" value="1"/>
</dbReference>
<keyword evidence="6 10" id="KW-0472">Membrane</keyword>
<evidence type="ECO:0000256" key="1">
    <source>
        <dbReference type="ARBA" id="ARBA00004141"/>
    </source>
</evidence>
<dbReference type="PROSITE" id="PS50262">
    <property type="entry name" value="G_PROTEIN_RECEP_F1_2"/>
    <property type="match status" value="1"/>
</dbReference>
<dbReference type="PANTHER" id="PTHR45695">
    <property type="entry name" value="LEUCOKININ RECEPTOR-RELATED"/>
    <property type="match status" value="1"/>
</dbReference>
<dbReference type="Proteomes" id="UP000694941">
    <property type="component" value="Unplaced"/>
</dbReference>
<evidence type="ECO:0000256" key="7">
    <source>
        <dbReference type="ARBA" id="ARBA00023170"/>
    </source>
</evidence>
<feature type="transmembrane region" description="Helical" evidence="10">
    <location>
        <begin position="257"/>
        <end position="281"/>
    </location>
</feature>
<feature type="transmembrane region" description="Helical" evidence="10">
    <location>
        <begin position="71"/>
        <end position="95"/>
    </location>
</feature>
<keyword evidence="7 9" id="KW-0675">Receptor</keyword>
<dbReference type="InterPro" id="IPR017452">
    <property type="entry name" value="GPCR_Rhodpsn_7TM"/>
</dbReference>
<keyword evidence="3 9" id="KW-0812">Transmembrane</keyword>
<dbReference type="SUPFAM" id="SSF81321">
    <property type="entry name" value="Family A G protein-coupled receptor-like"/>
    <property type="match status" value="1"/>
</dbReference>
<evidence type="ECO:0000256" key="5">
    <source>
        <dbReference type="ARBA" id="ARBA00023040"/>
    </source>
</evidence>
<feature type="transmembrane region" description="Helical" evidence="10">
    <location>
        <begin position="204"/>
        <end position="226"/>
    </location>
</feature>
<evidence type="ECO:0000256" key="4">
    <source>
        <dbReference type="ARBA" id="ARBA00022989"/>
    </source>
</evidence>
<evidence type="ECO:0000256" key="6">
    <source>
        <dbReference type="ARBA" id="ARBA00023136"/>
    </source>
</evidence>
<evidence type="ECO:0000313" key="13">
    <source>
        <dbReference type="RefSeq" id="XP_013771906.1"/>
    </source>
</evidence>
<protein>
    <submittedName>
        <fullName evidence="13">Neuropeptide CCHamide-1 receptor-like</fullName>
    </submittedName>
</protein>
<comment type="similarity">
    <text evidence="2 9">Belongs to the G-protein coupled receptor 1 family.</text>
</comment>
<feature type="domain" description="G-protein coupled receptors family 1 profile" evidence="11">
    <location>
        <begin position="50"/>
        <end position="315"/>
    </location>
</feature>
<feature type="transmembrane region" description="Helical" evidence="10">
    <location>
        <begin position="34"/>
        <end position="59"/>
    </location>
</feature>